<protein>
    <submittedName>
        <fullName evidence="3">Secreted protein</fullName>
    </submittedName>
</protein>
<feature type="signal peptide" evidence="1">
    <location>
        <begin position="1"/>
        <end position="26"/>
    </location>
</feature>
<name>A0A915DLZ7_9BILA</name>
<keyword evidence="1" id="KW-0732">Signal</keyword>
<proteinExistence type="predicted"/>
<organism evidence="2 3">
    <name type="scientific">Ditylenchus dipsaci</name>
    <dbReference type="NCBI Taxonomy" id="166011"/>
    <lineage>
        <taxon>Eukaryota</taxon>
        <taxon>Metazoa</taxon>
        <taxon>Ecdysozoa</taxon>
        <taxon>Nematoda</taxon>
        <taxon>Chromadorea</taxon>
        <taxon>Rhabditida</taxon>
        <taxon>Tylenchina</taxon>
        <taxon>Tylenchomorpha</taxon>
        <taxon>Sphaerularioidea</taxon>
        <taxon>Anguinidae</taxon>
        <taxon>Anguininae</taxon>
        <taxon>Ditylenchus</taxon>
    </lineage>
</organism>
<evidence type="ECO:0000256" key="1">
    <source>
        <dbReference type="SAM" id="SignalP"/>
    </source>
</evidence>
<sequence>MFLSELTVVLATVLFCSSGLLQVASAAAFLKRPSDAATSNSKDATVSDDSLPLLQESAYLPPQLAAYDMNSPQVVYRRELEDLADQPHSHYRKEHRHL</sequence>
<feature type="chain" id="PRO_5036859549" evidence="1">
    <location>
        <begin position="27"/>
        <end position="98"/>
    </location>
</feature>
<evidence type="ECO:0000313" key="2">
    <source>
        <dbReference type="Proteomes" id="UP000887574"/>
    </source>
</evidence>
<dbReference type="Proteomes" id="UP000887574">
    <property type="component" value="Unplaced"/>
</dbReference>
<keyword evidence="2" id="KW-1185">Reference proteome</keyword>
<evidence type="ECO:0000313" key="3">
    <source>
        <dbReference type="WBParaSite" id="jg20784"/>
    </source>
</evidence>
<dbReference type="WBParaSite" id="jg20784">
    <property type="protein sequence ID" value="jg20784"/>
    <property type="gene ID" value="jg20784"/>
</dbReference>
<accession>A0A915DLZ7</accession>
<dbReference type="AlphaFoldDB" id="A0A915DLZ7"/>
<reference evidence="3" key="1">
    <citation type="submission" date="2022-11" db="UniProtKB">
        <authorList>
            <consortium name="WormBaseParasite"/>
        </authorList>
    </citation>
    <scope>IDENTIFICATION</scope>
</reference>